<reference evidence="3 6" key="2">
    <citation type="submission" date="2020-03" db="EMBL/GenBank/DDBJ databases">
        <title>Comparative genetics of Staphylococcus warneri persistents from caprine mastitis.</title>
        <authorList>
            <person name="Franca C.A."/>
            <person name="Rosa D.S."/>
            <person name="Silva A."/>
            <person name="Rodrigues D.L.N."/>
            <person name="Santos R.G."/>
            <person name="Castillo R.E.H."/>
            <person name="Moreira M.A.S."/>
            <person name="Lima M.C."/>
            <person name="Gouveia G.V."/>
            <person name="Gouveia J.J.S."/>
            <person name="Souza R.F.S."/>
            <person name="Bertram B."/>
            <person name="Azevedo V."/>
            <person name="Costa M."/>
        </authorList>
    </citation>
    <scope>NUCLEOTIDE SEQUENCE [LARGE SCALE GENOMIC DNA]</scope>
    <source>
        <strain evidence="3 6">Cap 9.2</strain>
    </source>
</reference>
<dbReference type="AlphaFoldDB" id="A0A364UTN0"/>
<evidence type="ECO:0000259" key="2">
    <source>
        <dbReference type="Pfam" id="PF01521"/>
    </source>
</evidence>
<keyword evidence="6" id="KW-1185">Reference proteome</keyword>
<dbReference type="EMBL" id="JAANHJ010000001">
    <property type="protein sequence ID" value="MCG6225780.1"/>
    <property type="molecule type" value="Genomic_DNA"/>
</dbReference>
<evidence type="ECO:0000313" key="4">
    <source>
        <dbReference type="EMBL" id="RGM32644.1"/>
    </source>
</evidence>
<dbReference type="InterPro" id="IPR008326">
    <property type="entry name" value="PdhI-like"/>
</dbReference>
<dbReference type="SUPFAM" id="SSF89360">
    <property type="entry name" value="HesB-like domain"/>
    <property type="match status" value="1"/>
</dbReference>
<dbReference type="RefSeq" id="WP_002466095.1">
    <property type="nucleotide sequence ID" value="NZ_CABMFV010000001.1"/>
</dbReference>
<evidence type="ECO:0000256" key="1">
    <source>
        <dbReference type="ARBA" id="ARBA00006718"/>
    </source>
</evidence>
<comment type="similarity">
    <text evidence="1">Belongs to the HesB/IscA family.</text>
</comment>
<organism evidence="4 5">
    <name type="scientific">Staphylococcus warneri</name>
    <dbReference type="NCBI Taxonomy" id="1292"/>
    <lineage>
        <taxon>Bacteria</taxon>
        <taxon>Bacillati</taxon>
        <taxon>Bacillota</taxon>
        <taxon>Bacilli</taxon>
        <taxon>Bacillales</taxon>
        <taxon>Staphylococcaceae</taxon>
        <taxon>Staphylococcus</taxon>
    </lineage>
</organism>
<proteinExistence type="inferred from homology"/>
<dbReference type="GeneID" id="58060199"/>
<dbReference type="EMBL" id="QSTD01000001">
    <property type="protein sequence ID" value="RGM32644.1"/>
    <property type="molecule type" value="Genomic_DNA"/>
</dbReference>
<dbReference type="Proteomes" id="UP000261016">
    <property type="component" value="Unassembled WGS sequence"/>
</dbReference>
<gene>
    <name evidence="4" type="ORF">DXC19_03835</name>
    <name evidence="3" type="ORF">G8J23_07265</name>
</gene>
<name>A0A364UTN0_STAWA</name>
<comment type="caution">
    <text evidence="4">The sequence shown here is derived from an EMBL/GenBank/DDBJ whole genome shotgun (WGS) entry which is preliminary data.</text>
</comment>
<dbReference type="InterPro" id="IPR000361">
    <property type="entry name" value="ATAP_core_dom"/>
</dbReference>
<reference evidence="4 5" key="1">
    <citation type="submission" date="2018-08" db="EMBL/GenBank/DDBJ databases">
        <title>A genome reference for cultivated species of the human gut microbiota.</title>
        <authorList>
            <person name="Zou Y."/>
            <person name="Xue W."/>
            <person name="Luo G."/>
        </authorList>
    </citation>
    <scope>NUCLEOTIDE SEQUENCE [LARGE SCALE GENOMIC DNA]</scope>
    <source>
        <strain evidence="4 5">OM08-17AT</strain>
    </source>
</reference>
<dbReference type="PIRSF" id="PIRSF034852">
    <property type="entry name" value="UCP034852"/>
    <property type="match status" value="1"/>
</dbReference>
<evidence type="ECO:0000313" key="3">
    <source>
        <dbReference type="EMBL" id="MCG6225780.1"/>
    </source>
</evidence>
<feature type="domain" description="Core" evidence="2">
    <location>
        <begin position="1"/>
        <end position="90"/>
    </location>
</feature>
<evidence type="ECO:0000313" key="6">
    <source>
        <dbReference type="Proteomes" id="UP000814367"/>
    </source>
</evidence>
<protein>
    <recommendedName>
        <fullName evidence="2">Core domain-containing protein</fullName>
    </recommendedName>
</protein>
<evidence type="ECO:0000313" key="5">
    <source>
        <dbReference type="Proteomes" id="UP000261016"/>
    </source>
</evidence>
<dbReference type="InterPro" id="IPR035903">
    <property type="entry name" value="HesB-like_dom_sf"/>
</dbReference>
<accession>A0A364UTN0</accession>
<dbReference type="Pfam" id="PF01521">
    <property type="entry name" value="Fe-S_biosyn"/>
    <property type="match status" value="1"/>
</dbReference>
<sequence length="98" mass="11646">MKIELTDQAVQWFKDEFDLPEDNQVLHFFVRYGGEFQLKQGFSPAFNVENKSDVEVAYEEEYNGLTIVISEKDLWYFEDDHIVVDTVDHEDEISYTKK</sequence>
<dbReference type="Proteomes" id="UP000814367">
    <property type="component" value="Unassembled WGS sequence"/>
</dbReference>